<evidence type="ECO:0000313" key="3">
    <source>
        <dbReference type="Proteomes" id="UP000608522"/>
    </source>
</evidence>
<sequence length="63" mass="6183">MRFDEDVDFVKELRASGVGDAGVGSDDDEAAEPSGVGVGGSNQVAGAGAEPDEGCPGRMGAGR</sequence>
<protein>
    <submittedName>
        <fullName evidence="2">Uncharacterized protein</fullName>
    </submittedName>
</protein>
<dbReference type="EMBL" id="BNED01000002">
    <property type="protein sequence ID" value="GHI74536.1"/>
    <property type="molecule type" value="Genomic_DNA"/>
</dbReference>
<gene>
    <name evidence="2" type="ORF">Sspor_00970</name>
</gene>
<reference evidence="3" key="1">
    <citation type="submission" date="2023-07" db="EMBL/GenBank/DDBJ databases">
        <title>Whole genome shotgun sequence of Streptomyces spororaveus NBRC 15456.</title>
        <authorList>
            <person name="Komaki H."/>
            <person name="Tamura T."/>
        </authorList>
    </citation>
    <scope>NUCLEOTIDE SEQUENCE [LARGE SCALE GENOMIC DNA]</scope>
    <source>
        <strain evidence="3">NBRC 15456</strain>
    </source>
</reference>
<feature type="region of interest" description="Disordered" evidence="1">
    <location>
        <begin position="17"/>
        <end position="63"/>
    </location>
</feature>
<organism evidence="2 3">
    <name type="scientific">Streptomyces spororaveus</name>
    <dbReference type="NCBI Taxonomy" id="284039"/>
    <lineage>
        <taxon>Bacteria</taxon>
        <taxon>Bacillati</taxon>
        <taxon>Actinomycetota</taxon>
        <taxon>Actinomycetes</taxon>
        <taxon>Kitasatosporales</taxon>
        <taxon>Streptomycetaceae</taxon>
        <taxon>Streptomyces</taxon>
    </lineage>
</organism>
<proteinExistence type="predicted"/>
<comment type="caution">
    <text evidence="2">The sequence shown here is derived from an EMBL/GenBank/DDBJ whole genome shotgun (WGS) entry which is preliminary data.</text>
</comment>
<name>A0ABQ3T2B9_9ACTN</name>
<evidence type="ECO:0000313" key="2">
    <source>
        <dbReference type="EMBL" id="GHI74536.1"/>
    </source>
</evidence>
<evidence type="ECO:0000256" key="1">
    <source>
        <dbReference type="SAM" id="MobiDB-lite"/>
    </source>
</evidence>
<accession>A0ABQ3T2B9</accession>
<dbReference type="Proteomes" id="UP000608522">
    <property type="component" value="Unassembled WGS sequence"/>
</dbReference>
<keyword evidence="3" id="KW-1185">Reference proteome</keyword>